<accession>A0A5M6D8X8</accession>
<evidence type="ECO:0000256" key="6">
    <source>
        <dbReference type="PIRSR" id="PIRSR600246-2"/>
    </source>
</evidence>
<dbReference type="CDD" id="cd04701">
    <property type="entry name" value="Asparaginase_2"/>
    <property type="match status" value="1"/>
</dbReference>
<dbReference type="FunFam" id="3.60.20.30:FF:000001">
    <property type="entry name" value="Isoaspartyl peptidase/L-asparaginase"/>
    <property type="match status" value="1"/>
</dbReference>
<evidence type="ECO:0000256" key="7">
    <source>
        <dbReference type="PIRSR" id="PIRSR600246-3"/>
    </source>
</evidence>
<evidence type="ECO:0000313" key="9">
    <source>
        <dbReference type="Proteomes" id="UP000323426"/>
    </source>
</evidence>
<feature type="site" description="Cleavage; by autolysis" evidence="7">
    <location>
        <begin position="169"/>
        <end position="170"/>
    </location>
</feature>
<evidence type="ECO:0000256" key="1">
    <source>
        <dbReference type="ARBA" id="ARBA00022670"/>
    </source>
</evidence>
<dbReference type="GO" id="GO:0008233">
    <property type="term" value="F:peptidase activity"/>
    <property type="evidence" value="ECO:0007669"/>
    <property type="project" value="UniProtKB-KW"/>
</dbReference>
<protein>
    <recommendedName>
        <fullName evidence="4">Isoaspartyl peptidase</fullName>
    </recommendedName>
</protein>
<feature type="binding site" evidence="6">
    <location>
        <begin position="198"/>
        <end position="201"/>
    </location>
    <ligand>
        <name>substrate</name>
    </ligand>
</feature>
<feature type="active site" description="Nucleophile" evidence="5">
    <location>
        <position position="170"/>
    </location>
</feature>
<dbReference type="PANTHER" id="PTHR10188:SF6">
    <property type="entry name" value="N(4)-(BETA-N-ACETYLGLUCOSAMINYL)-L-ASPARAGINASE"/>
    <property type="match status" value="1"/>
</dbReference>
<dbReference type="InterPro" id="IPR000246">
    <property type="entry name" value="Peptidase_T2"/>
</dbReference>
<dbReference type="GO" id="GO:0006508">
    <property type="term" value="P:proteolysis"/>
    <property type="evidence" value="ECO:0007669"/>
    <property type="project" value="UniProtKB-KW"/>
</dbReference>
<dbReference type="InterPro" id="IPR029055">
    <property type="entry name" value="Ntn_hydrolases_N"/>
</dbReference>
<dbReference type="PANTHER" id="PTHR10188">
    <property type="entry name" value="L-ASPARAGINASE"/>
    <property type="match status" value="1"/>
</dbReference>
<dbReference type="RefSeq" id="WP_150091028.1">
    <property type="nucleotide sequence ID" value="NZ_VWSF01000018.1"/>
</dbReference>
<dbReference type="Pfam" id="PF01112">
    <property type="entry name" value="Asparaginase_2"/>
    <property type="match status" value="1"/>
</dbReference>
<name>A0A5M6D8X8_9BACT</name>
<keyword evidence="2" id="KW-0378">Hydrolase</keyword>
<dbReference type="SUPFAM" id="SSF56235">
    <property type="entry name" value="N-terminal nucleophile aminohydrolases (Ntn hydrolases)"/>
    <property type="match status" value="1"/>
</dbReference>
<evidence type="ECO:0000256" key="4">
    <source>
        <dbReference type="ARBA" id="ARBA00069124"/>
    </source>
</evidence>
<gene>
    <name evidence="8" type="ORF">F0145_19315</name>
</gene>
<organism evidence="8 9">
    <name type="scientific">Adhaeribacter rhizoryzae</name>
    <dbReference type="NCBI Taxonomy" id="2607907"/>
    <lineage>
        <taxon>Bacteria</taxon>
        <taxon>Pseudomonadati</taxon>
        <taxon>Bacteroidota</taxon>
        <taxon>Cytophagia</taxon>
        <taxon>Cytophagales</taxon>
        <taxon>Hymenobacteraceae</taxon>
        <taxon>Adhaeribacter</taxon>
    </lineage>
</organism>
<evidence type="ECO:0000256" key="5">
    <source>
        <dbReference type="PIRSR" id="PIRSR600246-1"/>
    </source>
</evidence>
<dbReference type="Proteomes" id="UP000323426">
    <property type="component" value="Unassembled WGS sequence"/>
</dbReference>
<dbReference type="AlphaFoldDB" id="A0A5M6D8X8"/>
<keyword evidence="9" id="KW-1185">Reference proteome</keyword>
<proteinExistence type="predicted"/>
<evidence type="ECO:0000256" key="3">
    <source>
        <dbReference type="ARBA" id="ARBA00022813"/>
    </source>
</evidence>
<evidence type="ECO:0000256" key="2">
    <source>
        <dbReference type="ARBA" id="ARBA00022801"/>
    </source>
</evidence>
<keyword evidence="1" id="KW-0645">Protease</keyword>
<keyword evidence="3" id="KW-0068">Autocatalytic cleavage</keyword>
<sequence length="304" mass="32665">MTNNFVIVIHGGAEDKTREDIGPEKEAGYRKGLAEALEAGWNILNNGGSAVEAVEAAVRSLEDNSLFNAGRGGALTIDGEHEFDAAIMDGKTLKAGSVAGVKSVKNPITLARTIMERSEHVIISGEGAKAFAEKENLELIANDNYFTTAEKVEELEKEKQHKQEEVTKDTVGAVALDKNGNLAAATSTGGLTGQHKGRIGDSPLIGCGTYANNEVCAVSCTGDGESIIRAVIAHEVYALMKYKGLPVAEAARQAREMYHDKIEKDRNLIAIDPAGNIALEYETKLMFRGYRKGNNAPFIAIWED</sequence>
<reference evidence="8 9" key="1">
    <citation type="submission" date="2019-09" db="EMBL/GenBank/DDBJ databases">
        <title>Genome sequence and assembly of Adhaeribacter sp.</title>
        <authorList>
            <person name="Chhetri G."/>
        </authorList>
    </citation>
    <scope>NUCLEOTIDE SEQUENCE [LARGE SCALE GENOMIC DNA]</scope>
    <source>
        <strain evidence="8 9">DK36</strain>
    </source>
</reference>
<evidence type="ECO:0000313" key="8">
    <source>
        <dbReference type="EMBL" id="KAA5542379.1"/>
    </source>
</evidence>
<feature type="binding site" evidence="6">
    <location>
        <begin position="221"/>
        <end position="224"/>
    </location>
    <ligand>
        <name>substrate</name>
    </ligand>
</feature>
<dbReference type="EMBL" id="VWSF01000018">
    <property type="protein sequence ID" value="KAA5542379.1"/>
    <property type="molecule type" value="Genomic_DNA"/>
</dbReference>
<comment type="caution">
    <text evidence="8">The sequence shown here is derived from an EMBL/GenBank/DDBJ whole genome shotgun (WGS) entry which is preliminary data.</text>
</comment>
<dbReference type="GO" id="GO:0016811">
    <property type="term" value="F:hydrolase activity, acting on carbon-nitrogen (but not peptide) bonds, in linear amides"/>
    <property type="evidence" value="ECO:0007669"/>
    <property type="project" value="UniProtKB-ARBA"/>
</dbReference>
<dbReference type="Gene3D" id="3.60.20.30">
    <property type="entry name" value="(Glycosyl)asparaginase"/>
    <property type="match status" value="1"/>
</dbReference>